<keyword evidence="1" id="KW-0762">Sugar transport</keyword>
<proteinExistence type="predicted"/>
<comment type="caution">
    <text evidence="1">The sequence shown here is derived from an EMBL/GenBank/DDBJ whole genome shotgun (WGS) entry which is preliminary data.</text>
</comment>
<keyword evidence="2" id="KW-1185">Reference proteome</keyword>
<sequence length="269" mass="29958">MKDLSFYVGVIGNIISVLMFLAPVRTFWRIIKHRSTEEFQSLPYICTLLNSSLWTYYGITRPGSYLVATVNGFGILVEAVYVTLFFIYAPTKAMRAETAIIFGILDVGFLGAAIAATRLALEGEARIDAIGVMCAGLNIIMYASPLSAMKTVVTTKSVEFMPFMLSFFFFLNGGIWAFYALLVRDIFLGVSTKWDRIFAGNSSVGALCNLQQCKAIKECCEFNGRRNTTRTANYVLKGKDKNRTIATSSFVLHFSSIFLLSYANDREVI</sequence>
<dbReference type="EMBL" id="CM039178">
    <property type="protein sequence ID" value="KAH9683505.1"/>
    <property type="molecule type" value="Genomic_DNA"/>
</dbReference>
<protein>
    <submittedName>
        <fullName evidence="1">Bidirectional sugar transporter SWEET17</fullName>
    </submittedName>
</protein>
<evidence type="ECO:0000313" key="1">
    <source>
        <dbReference type="EMBL" id="KAH9683505.1"/>
    </source>
</evidence>
<keyword evidence="1" id="KW-0813">Transport</keyword>
<gene>
    <name evidence="1" type="ORF">KPL71_027705</name>
</gene>
<evidence type="ECO:0000313" key="2">
    <source>
        <dbReference type="Proteomes" id="UP000829398"/>
    </source>
</evidence>
<accession>A0ACB8I941</accession>
<dbReference type="Proteomes" id="UP000829398">
    <property type="component" value="Chromosome 9"/>
</dbReference>
<organism evidence="1 2">
    <name type="scientific">Citrus sinensis</name>
    <name type="common">Sweet orange</name>
    <name type="synonym">Citrus aurantium var. sinensis</name>
    <dbReference type="NCBI Taxonomy" id="2711"/>
    <lineage>
        <taxon>Eukaryota</taxon>
        <taxon>Viridiplantae</taxon>
        <taxon>Streptophyta</taxon>
        <taxon>Embryophyta</taxon>
        <taxon>Tracheophyta</taxon>
        <taxon>Spermatophyta</taxon>
        <taxon>Magnoliopsida</taxon>
        <taxon>eudicotyledons</taxon>
        <taxon>Gunneridae</taxon>
        <taxon>Pentapetalae</taxon>
        <taxon>rosids</taxon>
        <taxon>malvids</taxon>
        <taxon>Sapindales</taxon>
        <taxon>Rutaceae</taxon>
        <taxon>Aurantioideae</taxon>
        <taxon>Citrus</taxon>
    </lineage>
</organism>
<name>A0ACB8I941_CITSI</name>
<reference evidence="2" key="1">
    <citation type="journal article" date="2023" name="Hortic. Res.">
        <title>A chromosome-level phased genome enabling allele-level studies in sweet orange: a case study on citrus Huanglongbing tolerance.</title>
        <authorList>
            <person name="Wu B."/>
            <person name="Yu Q."/>
            <person name="Deng Z."/>
            <person name="Duan Y."/>
            <person name="Luo F."/>
            <person name="Gmitter F. Jr."/>
        </authorList>
    </citation>
    <scope>NUCLEOTIDE SEQUENCE [LARGE SCALE GENOMIC DNA]</scope>
    <source>
        <strain evidence="2">cv. Valencia</strain>
    </source>
</reference>